<proteinExistence type="inferred from homology"/>
<dbReference type="Proteomes" id="UP000003529">
    <property type="component" value="Unassembled WGS sequence"/>
</dbReference>
<dbReference type="InterPro" id="IPR001672">
    <property type="entry name" value="G6P_Isomerase"/>
</dbReference>
<dbReference type="PANTHER" id="PTHR11469:SF1">
    <property type="entry name" value="GLUCOSE-6-PHOSPHATE ISOMERASE"/>
    <property type="match status" value="1"/>
</dbReference>
<dbReference type="InterPro" id="IPR035482">
    <property type="entry name" value="SIS_PGI_2"/>
</dbReference>
<keyword evidence="2 4" id="KW-0324">Glycolysis</keyword>
<dbReference type="GO" id="GO:0004347">
    <property type="term" value="F:glucose-6-phosphate isomerase activity"/>
    <property type="evidence" value="ECO:0007669"/>
    <property type="project" value="UniProtKB-EC"/>
</dbReference>
<gene>
    <name evidence="5" type="ORF">VEIDISOL_01422</name>
</gene>
<comment type="similarity">
    <text evidence="4">Belongs to the GPI family.</text>
</comment>
<evidence type="ECO:0000256" key="3">
    <source>
        <dbReference type="ARBA" id="ARBA00023235"/>
    </source>
</evidence>
<dbReference type="GO" id="GO:0048029">
    <property type="term" value="F:monosaccharide binding"/>
    <property type="evidence" value="ECO:0007669"/>
    <property type="project" value="TreeGrafter"/>
</dbReference>
<dbReference type="EMBL" id="ACIK02000010">
    <property type="protein sequence ID" value="EEP65542.1"/>
    <property type="molecule type" value="Genomic_DNA"/>
</dbReference>
<dbReference type="PROSITE" id="PS51463">
    <property type="entry name" value="P_GLUCOSE_ISOMERASE_3"/>
    <property type="match status" value="1"/>
</dbReference>
<dbReference type="GO" id="GO:0097367">
    <property type="term" value="F:carbohydrate derivative binding"/>
    <property type="evidence" value="ECO:0007669"/>
    <property type="project" value="InterPro"/>
</dbReference>
<sequence>MILEKALQDRNINYEVVAVTDMSDDEHPTVLRSMAIENHWKTYSIPYGVGGRFSVFTEVGFVTAALVGFDIEGFLAGAASMDAACQEEDIFKNPALLSALLKYIASERYGRIIEVFMPYGEALHSLSDWYVQLLSESLGKMSNTCLPYGRTPVAAVGTMDMHAQVQEHQEGRLNKVVQFIKVKDWKHNLVVPNTHSQYERLQALGNVGICDILNIALDANREALSSDNRFNMTITVPTLNSFHLGEIMFMHCWAVYFESIFAGVDAFDQPGVEVYKRLIGPKLARAKDTHNS</sequence>
<dbReference type="Gene3D" id="3.40.50.10490">
    <property type="entry name" value="Glucose-6-phosphate isomerase like protein, domain 1"/>
    <property type="match status" value="1"/>
</dbReference>
<dbReference type="InterPro" id="IPR046348">
    <property type="entry name" value="SIS_dom_sf"/>
</dbReference>
<accession>C4FQ74</accession>
<dbReference type="CDD" id="cd05016">
    <property type="entry name" value="SIS_PGI_2"/>
    <property type="match status" value="1"/>
</dbReference>
<dbReference type="GO" id="GO:0006094">
    <property type="term" value="P:gluconeogenesis"/>
    <property type="evidence" value="ECO:0007669"/>
    <property type="project" value="UniProtKB-KW"/>
</dbReference>
<dbReference type="UniPathway" id="UPA00109">
    <property type="reaction ID" value="UER00181"/>
</dbReference>
<dbReference type="EC" id="5.3.1.9" evidence="4"/>
<evidence type="ECO:0000256" key="1">
    <source>
        <dbReference type="ARBA" id="ARBA00022432"/>
    </source>
</evidence>
<keyword evidence="3 4" id="KW-0413">Isomerase</keyword>
<dbReference type="SUPFAM" id="SSF53697">
    <property type="entry name" value="SIS domain"/>
    <property type="match status" value="1"/>
</dbReference>
<comment type="pathway">
    <text evidence="4">Carbohydrate degradation; glycolysis; D-glyceraldehyde 3-phosphate and glycerone phosphate from D-glucose: step 2/4.</text>
</comment>
<dbReference type="AlphaFoldDB" id="C4FQ74"/>
<dbReference type="PANTHER" id="PTHR11469">
    <property type="entry name" value="GLUCOSE-6-PHOSPHATE ISOMERASE"/>
    <property type="match status" value="1"/>
</dbReference>
<dbReference type="PRINTS" id="PR00662">
    <property type="entry name" value="G6PISOMERASE"/>
</dbReference>
<dbReference type="GO" id="GO:0005829">
    <property type="term" value="C:cytosol"/>
    <property type="evidence" value="ECO:0007669"/>
    <property type="project" value="TreeGrafter"/>
</dbReference>
<keyword evidence="1 4" id="KW-0312">Gluconeogenesis</keyword>
<evidence type="ECO:0000256" key="2">
    <source>
        <dbReference type="ARBA" id="ARBA00023152"/>
    </source>
</evidence>
<dbReference type="GO" id="GO:0006096">
    <property type="term" value="P:glycolytic process"/>
    <property type="evidence" value="ECO:0007669"/>
    <property type="project" value="UniProtKB-UniPathway"/>
</dbReference>
<reference evidence="5" key="1">
    <citation type="submission" date="2009-04" db="EMBL/GenBank/DDBJ databases">
        <authorList>
            <person name="Weinstock G."/>
            <person name="Sodergren E."/>
            <person name="Clifton S."/>
            <person name="Fulton L."/>
            <person name="Fulton B."/>
            <person name="Courtney L."/>
            <person name="Fronick C."/>
            <person name="Harrison M."/>
            <person name="Strong C."/>
            <person name="Farmer C."/>
            <person name="Delahaunty K."/>
            <person name="Markovic C."/>
            <person name="Hall O."/>
            <person name="Minx P."/>
            <person name="Tomlinson C."/>
            <person name="Mitreva M."/>
            <person name="Nelson J."/>
            <person name="Hou S."/>
            <person name="Wollam A."/>
            <person name="Pepin K.H."/>
            <person name="Johnson M."/>
            <person name="Bhonagiri V."/>
            <person name="Nash W.E."/>
            <person name="Warren W."/>
            <person name="Chinwalla A."/>
            <person name="Mardis E.R."/>
            <person name="Wilson R.K."/>
        </authorList>
    </citation>
    <scope>NUCLEOTIDE SEQUENCE [LARGE SCALE GENOMIC DNA]</scope>
    <source>
        <strain evidence="5">ATCC 17748</strain>
    </source>
</reference>
<comment type="catalytic activity">
    <reaction evidence="4">
        <text>alpha-D-glucose 6-phosphate = beta-D-fructose 6-phosphate</text>
        <dbReference type="Rhea" id="RHEA:11816"/>
        <dbReference type="ChEBI" id="CHEBI:57634"/>
        <dbReference type="ChEBI" id="CHEBI:58225"/>
        <dbReference type="EC" id="5.3.1.9"/>
    </reaction>
</comment>
<evidence type="ECO:0000256" key="4">
    <source>
        <dbReference type="RuleBase" id="RU000612"/>
    </source>
</evidence>
<protein>
    <recommendedName>
        <fullName evidence="4">Glucose-6-phosphate isomerase</fullName>
        <ecNumber evidence="4">5.3.1.9</ecNumber>
    </recommendedName>
</protein>
<dbReference type="eggNOG" id="COG0166">
    <property type="taxonomic scope" value="Bacteria"/>
</dbReference>
<keyword evidence="6" id="KW-1185">Reference proteome</keyword>
<evidence type="ECO:0000313" key="6">
    <source>
        <dbReference type="Proteomes" id="UP000003529"/>
    </source>
</evidence>
<dbReference type="GO" id="GO:0051156">
    <property type="term" value="P:glucose 6-phosphate metabolic process"/>
    <property type="evidence" value="ECO:0007669"/>
    <property type="project" value="TreeGrafter"/>
</dbReference>
<organism evidence="5 6">
    <name type="scientific">Veillonella dispar ATCC 17748</name>
    <dbReference type="NCBI Taxonomy" id="546273"/>
    <lineage>
        <taxon>Bacteria</taxon>
        <taxon>Bacillati</taxon>
        <taxon>Bacillota</taxon>
        <taxon>Negativicutes</taxon>
        <taxon>Veillonellales</taxon>
        <taxon>Veillonellaceae</taxon>
        <taxon>Veillonella</taxon>
    </lineage>
</organism>
<evidence type="ECO:0000313" key="5">
    <source>
        <dbReference type="EMBL" id="EEP65542.1"/>
    </source>
</evidence>
<comment type="caution">
    <text evidence="5">The sequence shown here is derived from an EMBL/GenBank/DDBJ whole genome shotgun (WGS) entry which is preliminary data.</text>
</comment>
<dbReference type="HOGENOM" id="CLU_1068769_0_0_9"/>
<dbReference type="Pfam" id="PF00342">
    <property type="entry name" value="PGI"/>
    <property type="match status" value="1"/>
</dbReference>
<name>C4FQ74_9FIRM</name>